<evidence type="ECO:0000256" key="8">
    <source>
        <dbReference type="ARBA" id="ARBA00023242"/>
    </source>
</evidence>
<comment type="subcellular location">
    <subcellularLocation>
        <location evidence="1 10">Nucleus</location>
    </subcellularLocation>
</comment>
<dbReference type="InterPro" id="IPR036390">
    <property type="entry name" value="WH_DNA-bd_sf"/>
</dbReference>
<feature type="domain" description="RNA polymerase III subunit RPC82-related helix-turn-helix" evidence="12">
    <location>
        <begin position="8"/>
        <end position="68"/>
    </location>
</feature>
<dbReference type="InterPro" id="IPR008806">
    <property type="entry name" value="RNA_pol_III_Rpc82_C"/>
</dbReference>
<dbReference type="InterPro" id="IPR036388">
    <property type="entry name" value="WH-like_DNA-bd_sf"/>
</dbReference>
<feature type="domain" description="DNA-directed RNA polymerase III subunit RPC3 winged-helix" evidence="13">
    <location>
        <begin position="361"/>
        <end position="437"/>
    </location>
</feature>
<dbReference type="Pfam" id="PF22536">
    <property type="entry name" value="WHD_POLR3C"/>
    <property type="match status" value="1"/>
</dbReference>
<comment type="subunit">
    <text evidence="4 10">Component of the RNA polymerase III (Pol III) complex consisting of 17 subunits.</text>
</comment>
<evidence type="ECO:0000256" key="7">
    <source>
        <dbReference type="ARBA" id="ARBA00023163"/>
    </source>
</evidence>
<feature type="domain" description="RNA polymerase III Rpc82 C -terminal" evidence="11">
    <location>
        <begin position="145"/>
        <end position="295"/>
    </location>
</feature>
<evidence type="ECO:0000259" key="11">
    <source>
        <dbReference type="Pfam" id="PF05645"/>
    </source>
</evidence>
<dbReference type="FunFam" id="1.10.10.10:FF:000218">
    <property type="entry name" value="DNA-directed RNA polymerase III subunit RPC3"/>
    <property type="match status" value="1"/>
</dbReference>
<evidence type="ECO:0000259" key="13">
    <source>
        <dbReference type="Pfam" id="PF22536"/>
    </source>
</evidence>
<comment type="similarity">
    <text evidence="2 10">Belongs to the RNA polymerase beta chain family.</text>
</comment>
<dbReference type="PANTHER" id="PTHR12949:SF0">
    <property type="entry name" value="DNA-DIRECTED RNA POLYMERASE III SUBUNIT RPC3"/>
    <property type="match status" value="1"/>
</dbReference>
<gene>
    <name evidence="14" type="primary">POLR3C</name>
    <name evidence="14" type="ORF">HK097_007717</name>
</gene>
<evidence type="ECO:0000259" key="12">
    <source>
        <dbReference type="Pfam" id="PF08221"/>
    </source>
</evidence>
<keyword evidence="7 10" id="KW-0804">Transcription</keyword>
<dbReference type="Gene3D" id="1.10.10.10">
    <property type="entry name" value="Winged helix-like DNA-binding domain superfamily/Winged helix DNA-binding domain"/>
    <property type="match status" value="4"/>
</dbReference>
<dbReference type="PANTHER" id="PTHR12949">
    <property type="entry name" value="RNA POLYMERASE III DNA DIRECTED -RELATED"/>
    <property type="match status" value="1"/>
</dbReference>
<evidence type="ECO:0000256" key="10">
    <source>
        <dbReference type="RuleBase" id="RU367076"/>
    </source>
</evidence>
<evidence type="ECO:0000256" key="2">
    <source>
        <dbReference type="ARBA" id="ARBA00006835"/>
    </source>
</evidence>
<dbReference type="GO" id="GO:0003697">
    <property type="term" value="F:single-stranded DNA binding"/>
    <property type="evidence" value="ECO:0007669"/>
    <property type="project" value="UniProtKB-UniRule"/>
</dbReference>
<keyword evidence="6 10" id="KW-0240">DNA-directed RNA polymerase</keyword>
<dbReference type="InterPro" id="IPR039748">
    <property type="entry name" value="RPC3"/>
</dbReference>
<dbReference type="GO" id="GO:0006351">
    <property type="term" value="P:DNA-templated transcription"/>
    <property type="evidence" value="ECO:0007669"/>
    <property type="project" value="InterPro"/>
</dbReference>
<evidence type="ECO:0000256" key="6">
    <source>
        <dbReference type="ARBA" id="ARBA00022478"/>
    </source>
</evidence>
<comment type="caution">
    <text evidence="14">The sequence shown here is derived from an EMBL/GenBank/DDBJ whole genome shotgun (WGS) entry which is preliminary data.</text>
</comment>
<dbReference type="InterPro" id="IPR013197">
    <property type="entry name" value="RNA_pol_III_RPC82-rel_HTH"/>
</dbReference>
<evidence type="ECO:0000256" key="3">
    <source>
        <dbReference type="ARBA" id="ARBA00007206"/>
    </source>
</evidence>
<dbReference type="InterPro" id="IPR055207">
    <property type="entry name" value="POLR3C_WHD"/>
</dbReference>
<dbReference type="GO" id="GO:0005666">
    <property type="term" value="C:RNA polymerase III complex"/>
    <property type="evidence" value="ECO:0007669"/>
    <property type="project" value="UniProtKB-UniRule"/>
</dbReference>
<comment type="function">
    <text evidence="9 10">DNA-dependent RNA polymerase catalyzes the transcription of DNA into RNA using the four ribonucleoside triphosphates as substrates. Specific core component of RNA polymerase III which synthesizes small RNAs, such as 5S rRNA and tRNAs.</text>
</comment>
<evidence type="ECO:0000256" key="4">
    <source>
        <dbReference type="ARBA" id="ARBA00011206"/>
    </source>
</evidence>
<evidence type="ECO:0000256" key="9">
    <source>
        <dbReference type="ARBA" id="ARBA00025127"/>
    </source>
</evidence>
<evidence type="ECO:0000313" key="14">
    <source>
        <dbReference type="EMBL" id="KAJ3056234.1"/>
    </source>
</evidence>
<sequence>MSKNTARLCGYLLAEHFGNFVEKVGLVLLNRGRSSLREIDQKAKISLRLVRESLFVLLQHNLVTFWEHTEGSRLVPYYQLEVQNVLMLDRYPTYIKVVMDQYGEEAADIVAETLRQGRINMEHIKQWKGWSDNPKEAEMYPVKQAISELIDNRFMTIVSFLDAHSRNDRHMADTKEAFAKAGLNPNASDKKKINIQLADKWQEEDGDYVEAQTGEKRKRAMVVKDFEGNKRHAGDANDVFAAGNSYRVNFERFHIYLRTDDVAKFAAQRINPAAGAIMKNFLRRAEDRPALCKTQTETEFVRSVKPPDDVELLVEGDAGANRLLEYMEWLADGSEGFLKKKGELYCCPIRDVVTRLKQQVIESIIVERFSEDHKRIWRILLMKEKLDEKQVAKFAMVPIKEARRCLFDLHNAGFAFIQDVPRTADHATTKTFFLFYICIRTTSHQLVESGYRTLANLKQRRAKEIFARKLLLEKSERTDVVDGEGSLSVGELRQLDILGEVIKRLRSSEMRMDRMMLIFRDY</sequence>
<reference evidence="14" key="1">
    <citation type="submission" date="2020-05" db="EMBL/GenBank/DDBJ databases">
        <title>Phylogenomic resolution of chytrid fungi.</title>
        <authorList>
            <person name="Stajich J.E."/>
            <person name="Amses K."/>
            <person name="Simmons R."/>
            <person name="Seto K."/>
            <person name="Myers J."/>
            <person name="Bonds A."/>
            <person name="Quandt C.A."/>
            <person name="Barry K."/>
            <person name="Liu P."/>
            <person name="Grigoriev I."/>
            <person name="Longcore J.E."/>
            <person name="James T.Y."/>
        </authorList>
    </citation>
    <scope>NUCLEOTIDE SEQUENCE</scope>
    <source>
        <strain evidence="14">JEL0318</strain>
    </source>
</reference>
<keyword evidence="8 10" id="KW-0539">Nucleus</keyword>
<evidence type="ECO:0000256" key="1">
    <source>
        <dbReference type="ARBA" id="ARBA00004123"/>
    </source>
</evidence>
<protein>
    <recommendedName>
        <fullName evidence="5 10">DNA-directed RNA polymerase III subunit RPC3</fullName>
        <shortName evidence="10">RNA polymerase III subunit C3</shortName>
    </recommendedName>
</protein>
<comment type="similarity">
    <text evidence="3">Belongs to the eukaryotic RPC3/POLR3C RNA polymerase subunit family.</text>
</comment>
<evidence type="ECO:0000256" key="5">
    <source>
        <dbReference type="ARBA" id="ARBA00016689"/>
    </source>
</evidence>
<keyword evidence="15" id="KW-1185">Reference proteome</keyword>
<dbReference type="Pfam" id="PF05645">
    <property type="entry name" value="RNA_pol_Rpc82"/>
    <property type="match status" value="1"/>
</dbReference>
<organism evidence="14 15">
    <name type="scientific">Rhizophlyctis rosea</name>
    <dbReference type="NCBI Taxonomy" id="64517"/>
    <lineage>
        <taxon>Eukaryota</taxon>
        <taxon>Fungi</taxon>
        <taxon>Fungi incertae sedis</taxon>
        <taxon>Chytridiomycota</taxon>
        <taxon>Chytridiomycota incertae sedis</taxon>
        <taxon>Chytridiomycetes</taxon>
        <taxon>Rhizophlyctidales</taxon>
        <taxon>Rhizophlyctidaceae</taxon>
        <taxon>Rhizophlyctis</taxon>
    </lineage>
</organism>
<proteinExistence type="inferred from homology"/>
<dbReference type="SUPFAM" id="SSF46785">
    <property type="entry name" value="Winged helix' DNA-binding domain"/>
    <property type="match status" value="1"/>
</dbReference>
<evidence type="ECO:0000313" key="15">
    <source>
        <dbReference type="Proteomes" id="UP001212841"/>
    </source>
</evidence>
<dbReference type="Pfam" id="PF08221">
    <property type="entry name" value="HTH_9"/>
    <property type="match status" value="1"/>
</dbReference>
<name>A0AAD5SLF2_9FUNG</name>
<accession>A0AAD5SLF2</accession>
<dbReference type="Proteomes" id="UP001212841">
    <property type="component" value="Unassembled WGS sequence"/>
</dbReference>
<dbReference type="AlphaFoldDB" id="A0AAD5SLF2"/>
<dbReference type="EMBL" id="JADGJD010000041">
    <property type="protein sequence ID" value="KAJ3056234.1"/>
    <property type="molecule type" value="Genomic_DNA"/>
</dbReference>